<gene>
    <name evidence="11" type="ORF">ECRASSUSDP1_LOCUS25822</name>
</gene>
<evidence type="ECO:0000256" key="10">
    <source>
        <dbReference type="SAM" id="Coils"/>
    </source>
</evidence>
<dbReference type="PIRSF" id="PIRSF001293">
    <property type="entry name" value="ATP6V0A1"/>
    <property type="match status" value="1"/>
</dbReference>
<feature type="transmembrane region" description="Helical" evidence="9">
    <location>
        <begin position="835"/>
        <end position="855"/>
    </location>
</feature>
<dbReference type="Proteomes" id="UP001295684">
    <property type="component" value="Unassembled WGS sequence"/>
</dbReference>
<proteinExistence type="inferred from homology"/>
<dbReference type="GO" id="GO:0000220">
    <property type="term" value="C:vacuolar proton-transporting V-type ATPase, V0 domain"/>
    <property type="evidence" value="ECO:0007669"/>
    <property type="project" value="InterPro"/>
</dbReference>
<keyword evidence="6 9" id="KW-1133">Transmembrane helix</keyword>
<feature type="transmembrane region" description="Helical" evidence="9">
    <location>
        <begin position="648"/>
        <end position="667"/>
    </location>
</feature>
<keyword evidence="7 9" id="KW-0406">Ion transport</keyword>
<keyword evidence="10" id="KW-0175">Coiled coil</keyword>
<feature type="transmembrane region" description="Helical" evidence="9">
    <location>
        <begin position="445"/>
        <end position="471"/>
    </location>
</feature>
<evidence type="ECO:0000256" key="7">
    <source>
        <dbReference type="ARBA" id="ARBA00023065"/>
    </source>
</evidence>
<feature type="transmembrane region" description="Helical" evidence="9">
    <location>
        <begin position="483"/>
        <end position="501"/>
    </location>
</feature>
<dbReference type="GO" id="GO:0007035">
    <property type="term" value="P:vacuolar acidification"/>
    <property type="evidence" value="ECO:0007669"/>
    <property type="project" value="TreeGrafter"/>
</dbReference>
<evidence type="ECO:0000256" key="9">
    <source>
        <dbReference type="RuleBase" id="RU361189"/>
    </source>
</evidence>
<comment type="subcellular location">
    <subcellularLocation>
        <location evidence="1">Membrane</location>
        <topology evidence="1">Multi-pass membrane protein</topology>
    </subcellularLocation>
</comment>
<feature type="transmembrane region" description="Helical" evidence="9">
    <location>
        <begin position="586"/>
        <end position="608"/>
    </location>
</feature>
<evidence type="ECO:0000256" key="6">
    <source>
        <dbReference type="ARBA" id="ARBA00022989"/>
    </source>
</evidence>
<protein>
    <recommendedName>
        <fullName evidence="9">V-type proton ATPase subunit a</fullName>
    </recommendedName>
</protein>
<evidence type="ECO:0000256" key="1">
    <source>
        <dbReference type="ARBA" id="ARBA00004141"/>
    </source>
</evidence>
<comment type="similarity">
    <text evidence="2 9">Belongs to the V-ATPase 116 kDa subunit family.</text>
</comment>
<dbReference type="InterPro" id="IPR026028">
    <property type="entry name" value="V-type_ATPase_116kDa_su_euka"/>
</dbReference>
<keyword evidence="12" id="KW-1185">Reference proteome</keyword>
<dbReference type="PANTHER" id="PTHR11629:SF63">
    <property type="entry name" value="V-TYPE PROTON ATPASE SUBUNIT A"/>
    <property type="match status" value="1"/>
</dbReference>
<comment type="function">
    <text evidence="9">Essential component of the vacuolar proton pump (V-ATPase), a multimeric enzyme that catalyzes the translocation of protons across the membranes. Required for assembly and activity of the V-ATPase.</text>
</comment>
<dbReference type="GO" id="GO:0051117">
    <property type="term" value="F:ATPase binding"/>
    <property type="evidence" value="ECO:0007669"/>
    <property type="project" value="TreeGrafter"/>
</dbReference>
<evidence type="ECO:0000256" key="2">
    <source>
        <dbReference type="ARBA" id="ARBA00009904"/>
    </source>
</evidence>
<evidence type="ECO:0000313" key="12">
    <source>
        <dbReference type="Proteomes" id="UP001295684"/>
    </source>
</evidence>
<organism evidence="11 12">
    <name type="scientific">Euplotes crassus</name>
    <dbReference type="NCBI Taxonomy" id="5936"/>
    <lineage>
        <taxon>Eukaryota</taxon>
        <taxon>Sar</taxon>
        <taxon>Alveolata</taxon>
        <taxon>Ciliophora</taxon>
        <taxon>Intramacronucleata</taxon>
        <taxon>Spirotrichea</taxon>
        <taxon>Hypotrichia</taxon>
        <taxon>Euplotida</taxon>
        <taxon>Euplotidae</taxon>
        <taxon>Moneuplotes</taxon>
    </lineage>
</organism>
<evidence type="ECO:0000256" key="5">
    <source>
        <dbReference type="ARBA" id="ARBA00022781"/>
    </source>
</evidence>
<dbReference type="AlphaFoldDB" id="A0AAD1Y441"/>
<reference evidence="11" key="1">
    <citation type="submission" date="2023-07" db="EMBL/GenBank/DDBJ databases">
        <authorList>
            <consortium name="AG Swart"/>
            <person name="Singh M."/>
            <person name="Singh A."/>
            <person name="Seah K."/>
            <person name="Emmerich C."/>
        </authorList>
    </citation>
    <scope>NUCLEOTIDE SEQUENCE</scope>
    <source>
        <strain evidence="11">DP1</strain>
    </source>
</reference>
<feature type="coiled-coil region" evidence="10">
    <location>
        <begin position="281"/>
        <end position="322"/>
    </location>
</feature>
<evidence type="ECO:0000256" key="3">
    <source>
        <dbReference type="ARBA" id="ARBA00022448"/>
    </source>
</evidence>
<keyword evidence="4 9" id="KW-0812">Transmembrane</keyword>
<dbReference type="InterPro" id="IPR002490">
    <property type="entry name" value="V-ATPase_116kDa_su"/>
</dbReference>
<keyword evidence="3 9" id="KW-0813">Transport</keyword>
<dbReference type="PANTHER" id="PTHR11629">
    <property type="entry name" value="VACUOLAR PROTON ATPASES"/>
    <property type="match status" value="1"/>
</dbReference>
<keyword evidence="8 9" id="KW-0472">Membrane</keyword>
<sequence length="898" mass="103951">MGLFRSEDLYLCKTTMTKDCAYESVKQLGRLGMVSFVDLNINEQVYDLPYAKEVSRCNETLKSIDSILQECERLKLPLKTPASINEYYMAQNGLGQVMQVAEHRMFDCVEKEVQEYDEFLSTQTKSLRSIKSDYQHLQDYRDALLAAAKLLDRQPVNKGKWAYLNRGNTLEKVSERDHEESKEYPSKKKLHEESNNSFQIKIGHLIGTVGTEDCFNFKRLIFRATRGNALIQMEDIKPKKLKPDQTLRSSFVVTFQEGTSIREKLERIIQSFGARLYDYPEQNFSKVIEDLENKMKDTKRLLKDSNRELKNYLIQLNDLESKKMLGGNSPFYGISTLPMYKMFVQIEEQIYRNMNCLRSVDNGNVQYGFVWSTEKAEVIEDELSRKGALLQELQFENIHNHEFETPTLFKTNAFTEQFHSIVETYGIPKYKEVNPSLFTIISFPFLFGVMFGDIGHGGLLFISAAFLCMFGDKVKALKPIFQARYLLLLMGFFSFFCGFMYNDFMSIPIELSHSCFTKGINGYRHNPNCVYPFGIDPKWYVATNELTFMNSFKMKLAVILGVSQMLLGIFLRFFNAHDFCDYVEFIAQFTVLCCWFGYMNVLIIAKWLTHYPDSSRAPAIIASMIDMFLKFGACEKTPIISDKAGTEHIQILLLIISFACIPLMLFLRPILALVAGDHAGHQQPGEIELEHTIGKRGKGYNKFEDEDEYDGFQEEERKFTEENMKDVIEENKDQNFEDMSNKGIKDDEPSEIHNRERHHEQMNSLRKVLKIENHGHSMEELFVHQLIETIEFVLGTVSNTASYLRLWALSLAHSQLADVFYEKTLVMGLEYKSPVMLFILQQLFWVATLGVLMSMDSMECFLHTLRLHWVEFQNKFYKGTGTKFAPLSFKQIAIGNDN</sequence>
<evidence type="ECO:0000313" key="11">
    <source>
        <dbReference type="EMBL" id="CAI2384297.1"/>
    </source>
</evidence>
<dbReference type="Pfam" id="PF01496">
    <property type="entry name" value="V_ATPase_I"/>
    <property type="match status" value="1"/>
</dbReference>
<keyword evidence="5 9" id="KW-0375">Hydrogen ion transport</keyword>
<accession>A0AAD1Y441</accession>
<evidence type="ECO:0000256" key="4">
    <source>
        <dbReference type="ARBA" id="ARBA00022692"/>
    </source>
</evidence>
<evidence type="ECO:0000256" key="8">
    <source>
        <dbReference type="ARBA" id="ARBA00023136"/>
    </source>
</evidence>
<name>A0AAD1Y441_EUPCR</name>
<dbReference type="EMBL" id="CAMPGE010026620">
    <property type="protein sequence ID" value="CAI2384297.1"/>
    <property type="molecule type" value="Genomic_DNA"/>
</dbReference>
<comment type="caution">
    <text evidence="11">The sequence shown here is derived from an EMBL/GenBank/DDBJ whole genome shotgun (WGS) entry which is preliminary data.</text>
</comment>
<feature type="transmembrane region" description="Helical" evidence="9">
    <location>
        <begin position="556"/>
        <end position="574"/>
    </location>
</feature>
<dbReference type="GO" id="GO:0046961">
    <property type="term" value="F:proton-transporting ATPase activity, rotational mechanism"/>
    <property type="evidence" value="ECO:0007669"/>
    <property type="project" value="InterPro"/>
</dbReference>